<comment type="function">
    <text evidence="6">E1 component of the 2-oxoglutarate dehydrogenase (OGDH) complex which catalyzes the decarboxylation of 2-oxoglutarate, the first step in the conversion of 2-oxoglutarate to succinyl-CoA and CO(2).</text>
</comment>
<dbReference type="PANTHER" id="PTHR23152">
    <property type="entry name" value="2-OXOGLUTARATE DEHYDROGENASE"/>
    <property type="match status" value="1"/>
</dbReference>
<dbReference type="InterPro" id="IPR031717">
    <property type="entry name" value="ODO-1/KGD_C"/>
</dbReference>
<dbReference type="Pfam" id="PF16870">
    <property type="entry name" value="OxoGdeHyase_C"/>
    <property type="match status" value="1"/>
</dbReference>
<dbReference type="EC" id="1.2.4.2" evidence="6"/>
<dbReference type="Gene3D" id="1.10.287.1150">
    <property type="entry name" value="TPP helical domain"/>
    <property type="match status" value="1"/>
</dbReference>
<dbReference type="InterPro" id="IPR001017">
    <property type="entry name" value="DH_E1"/>
</dbReference>
<dbReference type="RefSeq" id="WP_144933742.1">
    <property type="nucleotide sequence ID" value="NZ_JBHTIU010000043.1"/>
</dbReference>
<evidence type="ECO:0000256" key="1">
    <source>
        <dbReference type="ARBA" id="ARBA00001964"/>
    </source>
</evidence>
<name>A0ABW3DAT6_9BACL</name>
<dbReference type="SMART" id="SM00861">
    <property type="entry name" value="Transket_pyr"/>
    <property type="match status" value="1"/>
</dbReference>
<evidence type="ECO:0000256" key="6">
    <source>
        <dbReference type="HAMAP-Rule" id="MF_01169"/>
    </source>
</evidence>
<evidence type="ECO:0000313" key="9">
    <source>
        <dbReference type="Proteomes" id="UP001597120"/>
    </source>
</evidence>
<keyword evidence="4 6" id="KW-0324">Glycolysis</keyword>
<evidence type="ECO:0000259" key="7">
    <source>
        <dbReference type="SMART" id="SM00861"/>
    </source>
</evidence>
<evidence type="ECO:0000256" key="2">
    <source>
        <dbReference type="ARBA" id="ARBA00023002"/>
    </source>
</evidence>
<dbReference type="SUPFAM" id="SSF52518">
    <property type="entry name" value="Thiamin diphosphate-binding fold (THDP-binding)"/>
    <property type="match status" value="2"/>
</dbReference>
<comment type="subunit">
    <text evidence="6">Homodimer. Part of the 2-oxoglutarate dehydrogenase (OGDH) complex composed of E1 (2-oxoglutarate dehydrogenase), E2 (dihydrolipoamide succinyltransferase) and E3 (dihydrolipoamide dehydrogenase); the complex contains multiple copies of the three enzymatic components (E1, E2 and E3).</text>
</comment>
<dbReference type="CDD" id="cd02016">
    <property type="entry name" value="TPP_E1_OGDC_like"/>
    <property type="match status" value="1"/>
</dbReference>
<dbReference type="HAMAP" id="MF_01169">
    <property type="entry name" value="SucA_OdhA"/>
    <property type="match status" value="1"/>
</dbReference>
<gene>
    <name evidence="6" type="primary">odhA</name>
    <name evidence="8" type="ORF">ACFQ03_14210</name>
</gene>
<dbReference type="PANTHER" id="PTHR23152:SF4">
    <property type="entry name" value="2-OXOADIPATE DEHYDROGENASE COMPLEX COMPONENT E1"/>
    <property type="match status" value="1"/>
</dbReference>
<dbReference type="InterPro" id="IPR023784">
    <property type="entry name" value="2oxoglutarate_DH_E1_bac"/>
</dbReference>
<dbReference type="Gene3D" id="3.40.50.12470">
    <property type="match status" value="1"/>
</dbReference>
<dbReference type="NCBIfam" id="NF006914">
    <property type="entry name" value="PRK09404.1"/>
    <property type="match status" value="1"/>
</dbReference>
<dbReference type="Gene3D" id="3.40.50.11610">
    <property type="entry name" value="Multifunctional 2-oxoglutarate metabolism enzyme, C-terminal domain"/>
    <property type="match status" value="1"/>
</dbReference>
<dbReference type="InterPro" id="IPR005475">
    <property type="entry name" value="Transketolase-like_Pyr-bd"/>
</dbReference>
<keyword evidence="9" id="KW-1185">Reference proteome</keyword>
<dbReference type="EMBL" id="JBHTIU010000043">
    <property type="protein sequence ID" value="MFD0870310.1"/>
    <property type="molecule type" value="Genomic_DNA"/>
</dbReference>
<dbReference type="Gene3D" id="3.40.50.970">
    <property type="match status" value="1"/>
</dbReference>
<evidence type="ECO:0000313" key="8">
    <source>
        <dbReference type="EMBL" id="MFD0870310.1"/>
    </source>
</evidence>
<dbReference type="Pfam" id="PF16078">
    <property type="entry name" value="2-oxogl_dehyd_N"/>
    <property type="match status" value="1"/>
</dbReference>
<comment type="cofactor">
    <cofactor evidence="1 6">
        <name>thiamine diphosphate</name>
        <dbReference type="ChEBI" id="CHEBI:58937"/>
    </cofactor>
</comment>
<dbReference type="InterPro" id="IPR032106">
    <property type="entry name" value="2-oxogl_dehyd_N"/>
</dbReference>
<dbReference type="Pfam" id="PF00676">
    <property type="entry name" value="E1_dh"/>
    <property type="match status" value="1"/>
</dbReference>
<dbReference type="Proteomes" id="UP001597120">
    <property type="component" value="Unassembled WGS sequence"/>
</dbReference>
<evidence type="ECO:0000256" key="5">
    <source>
        <dbReference type="ARBA" id="ARBA00051911"/>
    </source>
</evidence>
<comment type="catalytic activity">
    <reaction evidence="5 6">
        <text>N(6)-[(R)-lipoyl]-L-lysyl-[protein] + 2-oxoglutarate + H(+) = N(6)-[(R)-S(8)-succinyldihydrolipoyl]-L-lysyl-[protein] + CO2</text>
        <dbReference type="Rhea" id="RHEA:12188"/>
        <dbReference type="Rhea" id="RHEA-COMP:10474"/>
        <dbReference type="Rhea" id="RHEA-COMP:20092"/>
        <dbReference type="ChEBI" id="CHEBI:15378"/>
        <dbReference type="ChEBI" id="CHEBI:16526"/>
        <dbReference type="ChEBI" id="CHEBI:16810"/>
        <dbReference type="ChEBI" id="CHEBI:83099"/>
        <dbReference type="ChEBI" id="CHEBI:83120"/>
        <dbReference type="EC" id="1.2.4.2"/>
    </reaction>
</comment>
<dbReference type="InterPro" id="IPR042179">
    <property type="entry name" value="KGD_C_sf"/>
</dbReference>
<dbReference type="PIRSF" id="PIRSF000157">
    <property type="entry name" value="Oxoglu_dh_E1"/>
    <property type="match status" value="1"/>
</dbReference>
<comment type="similarity">
    <text evidence="6">Belongs to the alpha-ketoglutarate dehydrogenase family.</text>
</comment>
<comment type="caution">
    <text evidence="8">The sequence shown here is derived from an EMBL/GenBank/DDBJ whole genome shotgun (WGS) entry which is preliminary data.</text>
</comment>
<proteinExistence type="inferred from homology"/>
<dbReference type="InterPro" id="IPR011603">
    <property type="entry name" value="2oxoglutarate_DH_E1"/>
</dbReference>
<dbReference type="GO" id="GO:0004591">
    <property type="term" value="F:oxoglutarate dehydrogenase (succinyl-transferring) activity"/>
    <property type="evidence" value="ECO:0007669"/>
    <property type="project" value="UniProtKB-EC"/>
</dbReference>
<sequence length="955" mass="107734">MSIGEMTKLNPWQTYYGPNLGYINEQYEKYIADPESVEPTFRELFAIWGAPPASWNAGTENVQAPVPNVEINENMLKKVVAAEKLVWNIRTYGHLAADLDPLGLGFTADTRLLEPETYQLSKDDLLAFPASLIWENAPGNAVTGWDAIKQLQQIYTKTTAYEFSHVHEQRERDWLNKRVETEALSGTPLSIEERKELLNRLTQVEQFEAFLHRTFVGQKRFSVEGNDVLIPMLDEVVRMVAREGCQHILMGMAHRGRLNVLAHVLGKPYSKIFSEFHHSPNKDMIPSEGSMGINFGWSGDVKYHLGADRSVVEGELPPIRLTLANNPSHLEFVNPVVEGFTRAAQDDRGEAGYPKQDESKAAAVLMHGDAAFAGEGIVAETLNFNKLQGYRNGGTIHIIVNNRLGFTTESSDSRSTHYASDLAKGYEIPIVHVNADDPEACIRAVRLACEYRNLFKKDFLIDLIGYRRYGHNESDDPEMTQPLTYHKVRNHPTCSKLYGDKLVEEGIIPKELPEQMRQEAAARLKEAYDEMKENNGRASSNPPNGLIVHTDKPEINTAVPMDQLKEINRDLLKWPENFNVYPKLKRILERRANALEEGEKVDWALAETLAFATILAEGKPIRISGQDSERGTFAHRHLVLHDTETGQKFSPLHRLPQAKASFAIYNSPLSEASVLGFEYGYNVFAPETFVLWEAQFGDFANAAQVIIDQFIAAGREKWLQRSSLAMLLPHGYEGQGPEHSSARLERFLQLAGDENWTVAYLSSAAQYFHLLRKQAAIAGTDAARPLVLMAPKSLIRNPRVASSGTEFSEGAFRPILEQPGLGAQSKKVERLILCTGKVAIDLEEALDAEKENQDFDWLHIVRVEQLYPFAGEEIEAVIQRFPKLKEIVWVQEEPRNMGAWSYMDPRIRDVAPDKVKVRYIGRPDRSSPASGYQDVHNMEQQRLISNALNRSFFEN</sequence>
<keyword evidence="3 6" id="KW-0786">Thiamine pyrophosphate</keyword>
<organism evidence="8 9">
    <name type="scientific">Paenibacillus residui</name>
    <dbReference type="NCBI Taxonomy" id="629724"/>
    <lineage>
        <taxon>Bacteria</taxon>
        <taxon>Bacillati</taxon>
        <taxon>Bacillota</taxon>
        <taxon>Bacilli</taxon>
        <taxon>Bacillales</taxon>
        <taxon>Paenibacillaceae</taxon>
        <taxon>Paenibacillus</taxon>
    </lineage>
</organism>
<reference evidence="9" key="1">
    <citation type="journal article" date="2019" name="Int. J. Syst. Evol. Microbiol.">
        <title>The Global Catalogue of Microorganisms (GCM) 10K type strain sequencing project: providing services to taxonomists for standard genome sequencing and annotation.</title>
        <authorList>
            <consortium name="The Broad Institute Genomics Platform"/>
            <consortium name="The Broad Institute Genome Sequencing Center for Infectious Disease"/>
            <person name="Wu L."/>
            <person name="Ma J."/>
        </authorList>
    </citation>
    <scope>NUCLEOTIDE SEQUENCE [LARGE SCALE GENOMIC DNA]</scope>
    <source>
        <strain evidence="9">CCUG 57263</strain>
    </source>
</reference>
<evidence type="ECO:0000256" key="4">
    <source>
        <dbReference type="ARBA" id="ARBA00023152"/>
    </source>
</evidence>
<feature type="domain" description="Transketolase-like pyrimidine-binding" evidence="7">
    <location>
        <begin position="601"/>
        <end position="797"/>
    </location>
</feature>
<dbReference type="NCBIfam" id="NF008907">
    <property type="entry name" value="PRK12270.1"/>
    <property type="match status" value="1"/>
</dbReference>
<accession>A0ABW3DAT6</accession>
<evidence type="ECO:0000256" key="3">
    <source>
        <dbReference type="ARBA" id="ARBA00023052"/>
    </source>
</evidence>
<dbReference type="NCBIfam" id="TIGR00239">
    <property type="entry name" value="2oxo_dh_E1"/>
    <property type="match status" value="1"/>
</dbReference>
<dbReference type="Pfam" id="PF02779">
    <property type="entry name" value="Transket_pyr"/>
    <property type="match status" value="1"/>
</dbReference>
<dbReference type="InterPro" id="IPR029061">
    <property type="entry name" value="THDP-binding"/>
</dbReference>
<keyword evidence="2 6" id="KW-0560">Oxidoreductase</keyword>
<protein>
    <recommendedName>
        <fullName evidence="6">2-oxoglutarate dehydrogenase E1 component</fullName>
        <ecNumber evidence="6">1.2.4.2</ecNumber>
    </recommendedName>
    <alternativeName>
        <fullName evidence="6">Alpha-ketoglutarate dehydrogenase</fullName>
    </alternativeName>
</protein>